<feature type="non-terminal residue" evidence="1">
    <location>
        <position position="1"/>
    </location>
</feature>
<organism evidence="1">
    <name type="scientific">marine sediment metagenome</name>
    <dbReference type="NCBI Taxonomy" id="412755"/>
    <lineage>
        <taxon>unclassified sequences</taxon>
        <taxon>metagenomes</taxon>
        <taxon>ecological metagenomes</taxon>
    </lineage>
</organism>
<dbReference type="AlphaFoldDB" id="X1S8M0"/>
<gene>
    <name evidence="1" type="ORF">S12H4_38026</name>
</gene>
<accession>X1S8M0</accession>
<dbReference type="EMBL" id="BARW01022848">
    <property type="protein sequence ID" value="GAI89298.1"/>
    <property type="molecule type" value="Genomic_DNA"/>
</dbReference>
<proteinExistence type="predicted"/>
<reference evidence="1" key="1">
    <citation type="journal article" date="2014" name="Front. Microbiol.">
        <title>High frequency of phylogenetically diverse reductive dehalogenase-homologous genes in deep subseafloor sedimentary metagenomes.</title>
        <authorList>
            <person name="Kawai M."/>
            <person name="Futagami T."/>
            <person name="Toyoda A."/>
            <person name="Takaki Y."/>
            <person name="Nishi S."/>
            <person name="Hori S."/>
            <person name="Arai W."/>
            <person name="Tsubouchi T."/>
            <person name="Morono Y."/>
            <person name="Uchiyama I."/>
            <person name="Ito T."/>
            <person name="Fujiyama A."/>
            <person name="Inagaki F."/>
            <person name="Takami H."/>
        </authorList>
    </citation>
    <scope>NUCLEOTIDE SEQUENCE</scope>
    <source>
        <strain evidence="1">Expedition CK06-06</strain>
    </source>
</reference>
<comment type="caution">
    <text evidence="1">The sequence shown here is derived from an EMBL/GenBank/DDBJ whole genome shotgun (WGS) entry which is preliminary data.</text>
</comment>
<protein>
    <submittedName>
        <fullName evidence="1">Uncharacterized protein</fullName>
    </submittedName>
</protein>
<sequence>INGDWVVGKASYLYRFEITQDHYANKELSIASSLEAAVALAVKKIETPMPESKEGD</sequence>
<evidence type="ECO:0000313" key="1">
    <source>
        <dbReference type="EMBL" id="GAI89298.1"/>
    </source>
</evidence>
<name>X1S8M0_9ZZZZ</name>